<dbReference type="KEGG" id="sro:Sros_8084"/>
<evidence type="ECO:0000256" key="1">
    <source>
        <dbReference type="SAM" id="MobiDB-lite"/>
    </source>
</evidence>
<evidence type="ECO:0000313" key="3">
    <source>
        <dbReference type="EMBL" id="ACZ90739.1"/>
    </source>
</evidence>
<keyword evidence="4" id="KW-1185">Reference proteome</keyword>
<feature type="region of interest" description="Disordered" evidence="1">
    <location>
        <begin position="258"/>
        <end position="278"/>
    </location>
</feature>
<dbReference type="RefSeq" id="WP_012894469.1">
    <property type="nucleotide sequence ID" value="NC_013595.1"/>
</dbReference>
<dbReference type="OrthoDB" id="3528564at2"/>
<name>D2AVU3_STRRD</name>
<reference evidence="3 4" key="1">
    <citation type="journal article" date="2010" name="Stand. Genomic Sci.">
        <title>Complete genome sequence of Streptosporangium roseum type strain (NI 9100).</title>
        <authorList>
            <person name="Nolan M."/>
            <person name="Sikorski J."/>
            <person name="Jando M."/>
            <person name="Lucas S."/>
            <person name="Lapidus A."/>
            <person name="Glavina Del Rio T."/>
            <person name="Chen F."/>
            <person name="Tice H."/>
            <person name="Pitluck S."/>
            <person name="Cheng J.F."/>
            <person name="Chertkov O."/>
            <person name="Sims D."/>
            <person name="Meincke L."/>
            <person name="Brettin T."/>
            <person name="Han C."/>
            <person name="Detter J.C."/>
            <person name="Bruce D."/>
            <person name="Goodwin L."/>
            <person name="Land M."/>
            <person name="Hauser L."/>
            <person name="Chang Y.J."/>
            <person name="Jeffries C.D."/>
            <person name="Ivanova N."/>
            <person name="Mavromatis K."/>
            <person name="Mikhailova N."/>
            <person name="Chen A."/>
            <person name="Palaniappan K."/>
            <person name="Chain P."/>
            <person name="Rohde M."/>
            <person name="Goker M."/>
            <person name="Bristow J."/>
            <person name="Eisen J.A."/>
            <person name="Markowitz V."/>
            <person name="Hugenholtz P."/>
            <person name="Kyrpides N.C."/>
            <person name="Klenk H.P."/>
        </authorList>
    </citation>
    <scope>NUCLEOTIDE SEQUENCE [LARGE SCALE GENOMIC DNA]</scope>
    <source>
        <strain evidence="4">ATCC 12428 / DSM 43021 / JCM 3005 / NI 9100</strain>
    </source>
</reference>
<proteinExistence type="predicted"/>
<organism evidence="3 4">
    <name type="scientific">Streptosporangium roseum (strain ATCC 12428 / DSM 43021 / JCM 3005 / KCTC 9067 / NCIMB 10171 / NRRL 2505 / NI 9100)</name>
    <dbReference type="NCBI Taxonomy" id="479432"/>
    <lineage>
        <taxon>Bacteria</taxon>
        <taxon>Bacillati</taxon>
        <taxon>Actinomycetota</taxon>
        <taxon>Actinomycetes</taxon>
        <taxon>Streptosporangiales</taxon>
        <taxon>Streptosporangiaceae</taxon>
        <taxon>Streptosporangium</taxon>
    </lineage>
</organism>
<feature type="transmembrane region" description="Helical" evidence="2">
    <location>
        <begin position="145"/>
        <end position="164"/>
    </location>
</feature>
<sequence length="278" mass="29093">MTTPISLVHAGRAARAAQAEAQALALAQAELKAASKAALDTLKTSCRLVPSLMTAVAIATTAIANVDGMGDAKANWQALAKELEVKYPGVIGNAVFLCRGDWQADDREAFLDSATTFGSELQKLSGICYTMEGKLDAVREAYYDYWKHIAALSGIILIYILAVVRMSTVSPATSAAAQAQLKRLGAITNGLVGKITAALGAYLALAGHALAALGGKFNSMSSIKPTGGLKIDFQKAEISTKPPSNWIAPKREIGAIHKDAPDPQVDKVIDGLTPESGN</sequence>
<dbReference type="EMBL" id="CP001814">
    <property type="protein sequence ID" value="ACZ90739.1"/>
    <property type="molecule type" value="Genomic_DNA"/>
</dbReference>
<dbReference type="eggNOG" id="ENOG502ZQ4R">
    <property type="taxonomic scope" value="Bacteria"/>
</dbReference>
<dbReference type="Proteomes" id="UP000002029">
    <property type="component" value="Chromosome"/>
</dbReference>
<evidence type="ECO:0000313" key="4">
    <source>
        <dbReference type="Proteomes" id="UP000002029"/>
    </source>
</evidence>
<gene>
    <name evidence="3" type="ordered locus">Sros_8084</name>
</gene>
<dbReference type="AlphaFoldDB" id="D2AVU3"/>
<dbReference type="STRING" id="479432.Sros_8084"/>
<keyword evidence="2" id="KW-0472">Membrane</keyword>
<accession>D2AVU3</accession>
<keyword evidence="2" id="KW-0812">Transmembrane</keyword>
<protein>
    <submittedName>
        <fullName evidence="3">Uncharacterized protein</fullName>
    </submittedName>
</protein>
<dbReference type="HOGENOM" id="CLU_1000845_0_0_11"/>
<feature type="transmembrane region" description="Helical" evidence="2">
    <location>
        <begin position="191"/>
        <end position="214"/>
    </location>
</feature>
<evidence type="ECO:0000256" key="2">
    <source>
        <dbReference type="SAM" id="Phobius"/>
    </source>
</evidence>
<feature type="compositionally biased region" description="Basic and acidic residues" evidence="1">
    <location>
        <begin position="258"/>
        <end position="269"/>
    </location>
</feature>
<keyword evidence="2" id="KW-1133">Transmembrane helix</keyword>